<evidence type="ECO:0000313" key="2">
    <source>
        <dbReference type="Proteomes" id="UP000299102"/>
    </source>
</evidence>
<reference evidence="1 2" key="1">
    <citation type="journal article" date="2019" name="Commun. Biol.">
        <title>The bagworm genome reveals a unique fibroin gene that provides high tensile strength.</title>
        <authorList>
            <person name="Kono N."/>
            <person name="Nakamura H."/>
            <person name="Ohtoshi R."/>
            <person name="Tomita M."/>
            <person name="Numata K."/>
            <person name="Arakawa K."/>
        </authorList>
    </citation>
    <scope>NUCLEOTIDE SEQUENCE [LARGE SCALE GENOMIC DNA]</scope>
</reference>
<organism evidence="1 2">
    <name type="scientific">Eumeta variegata</name>
    <name type="common">Bagworm moth</name>
    <name type="synonym">Eumeta japonica</name>
    <dbReference type="NCBI Taxonomy" id="151549"/>
    <lineage>
        <taxon>Eukaryota</taxon>
        <taxon>Metazoa</taxon>
        <taxon>Ecdysozoa</taxon>
        <taxon>Arthropoda</taxon>
        <taxon>Hexapoda</taxon>
        <taxon>Insecta</taxon>
        <taxon>Pterygota</taxon>
        <taxon>Neoptera</taxon>
        <taxon>Endopterygota</taxon>
        <taxon>Lepidoptera</taxon>
        <taxon>Glossata</taxon>
        <taxon>Ditrysia</taxon>
        <taxon>Tineoidea</taxon>
        <taxon>Psychidae</taxon>
        <taxon>Oiketicinae</taxon>
        <taxon>Eumeta</taxon>
    </lineage>
</organism>
<dbReference type="AlphaFoldDB" id="A0A4C1T0U8"/>
<protein>
    <submittedName>
        <fullName evidence="1">Uncharacterized protein</fullName>
    </submittedName>
</protein>
<gene>
    <name evidence="1" type="ORF">EVAR_2910_1</name>
</gene>
<dbReference type="STRING" id="151549.A0A4C1T0U8"/>
<evidence type="ECO:0000313" key="1">
    <source>
        <dbReference type="EMBL" id="GBP08112.1"/>
    </source>
</evidence>
<comment type="caution">
    <text evidence="1">The sequence shown here is derived from an EMBL/GenBank/DDBJ whole genome shotgun (WGS) entry which is preliminary data.</text>
</comment>
<sequence length="267" mass="28909">MSYPPGGPPPPYYPGYPPPPGSYPHHMPGVAYVPAVPVPMPMYPAANPAPDPNVSQPTYVTNYVYHGSGNADTVRVVEDSIDWVQTTPFNAPQLSGRAVVAGYEGHDGSPLWVIRARHNNDLVPGKYAVKHRAAFIPFAGKEISVQDIEVMIAQPGAVRWVPSSHGAIPTGAIAAGNSANLEPLYIGRAHYMLSLTPGKAPGRASPKQFVEHRVVEIEERTAAVSKLKWAPSSHNVADDATHDIPRHFNQHHKWFTGPAVLYEGTEQ</sequence>
<dbReference type="OrthoDB" id="2142040at2759"/>
<dbReference type="InterPro" id="IPR006616">
    <property type="entry name" value="DM9_repeat"/>
</dbReference>
<accession>A0A4C1T0U8</accession>
<proteinExistence type="predicted"/>
<dbReference type="PANTHER" id="PTHR31649:SF1">
    <property type="entry name" value="FARNESOIC ACID O-METHYL TRANSFERASE DOMAIN-CONTAINING PROTEIN"/>
    <property type="match status" value="1"/>
</dbReference>
<dbReference type="Proteomes" id="UP000299102">
    <property type="component" value="Unassembled WGS sequence"/>
</dbReference>
<dbReference type="EMBL" id="BGZK01000029">
    <property type="protein sequence ID" value="GBP08112.1"/>
    <property type="molecule type" value="Genomic_DNA"/>
</dbReference>
<keyword evidence="2" id="KW-1185">Reference proteome</keyword>
<name>A0A4C1T0U8_EUMVA</name>
<dbReference type="SMART" id="SM00696">
    <property type="entry name" value="DM9"/>
    <property type="match status" value="2"/>
</dbReference>
<dbReference type="Pfam" id="PF11901">
    <property type="entry name" value="DM9"/>
    <property type="match status" value="1"/>
</dbReference>
<dbReference type="PANTHER" id="PTHR31649">
    <property type="entry name" value="AGAP009604-PA"/>
    <property type="match status" value="1"/>
</dbReference>